<evidence type="ECO:0000256" key="5">
    <source>
        <dbReference type="ARBA" id="ARBA00023163"/>
    </source>
</evidence>
<feature type="DNA-binding region" description="OmpR/PhoB-type" evidence="7">
    <location>
        <begin position="149"/>
        <end position="244"/>
    </location>
</feature>
<dbReference type="SUPFAM" id="SSF52172">
    <property type="entry name" value="CheY-like"/>
    <property type="match status" value="1"/>
</dbReference>
<dbReference type="SUPFAM" id="SSF46894">
    <property type="entry name" value="C-terminal effector domain of the bipartite response regulators"/>
    <property type="match status" value="1"/>
</dbReference>
<dbReference type="EMBL" id="FNUY01000007">
    <property type="protein sequence ID" value="SEG57761.1"/>
    <property type="molecule type" value="Genomic_DNA"/>
</dbReference>
<organism evidence="10 11">
    <name type="scientific">Bosea lathyri</name>
    <dbReference type="NCBI Taxonomy" id="1036778"/>
    <lineage>
        <taxon>Bacteria</taxon>
        <taxon>Pseudomonadati</taxon>
        <taxon>Pseudomonadota</taxon>
        <taxon>Alphaproteobacteria</taxon>
        <taxon>Hyphomicrobiales</taxon>
        <taxon>Boseaceae</taxon>
        <taxon>Bosea</taxon>
    </lineage>
</organism>
<feature type="domain" description="Response regulatory" evidence="8">
    <location>
        <begin position="21"/>
        <end position="134"/>
    </location>
</feature>
<keyword evidence="11" id="KW-1185">Reference proteome</keyword>
<keyword evidence="5" id="KW-0804">Transcription</keyword>
<keyword evidence="3" id="KW-0805">Transcription regulation</keyword>
<dbReference type="GO" id="GO:0000976">
    <property type="term" value="F:transcription cis-regulatory region binding"/>
    <property type="evidence" value="ECO:0007669"/>
    <property type="project" value="TreeGrafter"/>
</dbReference>
<protein>
    <submittedName>
        <fullName evidence="10">Two-component system, OmpR family, phosphate regulon response regulator OmpR</fullName>
    </submittedName>
</protein>
<evidence type="ECO:0000256" key="6">
    <source>
        <dbReference type="PROSITE-ProRule" id="PRU00169"/>
    </source>
</evidence>
<dbReference type="Pfam" id="PF00072">
    <property type="entry name" value="Response_reg"/>
    <property type="match status" value="1"/>
</dbReference>
<evidence type="ECO:0000256" key="4">
    <source>
        <dbReference type="ARBA" id="ARBA00023125"/>
    </source>
</evidence>
<feature type="modified residue" description="4-aspartylphosphate" evidence="6">
    <location>
        <position position="70"/>
    </location>
</feature>
<keyword evidence="2" id="KW-0902">Two-component regulatory system</keyword>
<dbReference type="AlphaFoldDB" id="A0A1H6BA70"/>
<dbReference type="InterPro" id="IPR016032">
    <property type="entry name" value="Sig_transdc_resp-reg_C-effctor"/>
</dbReference>
<evidence type="ECO:0000256" key="3">
    <source>
        <dbReference type="ARBA" id="ARBA00023015"/>
    </source>
</evidence>
<evidence type="ECO:0000259" key="8">
    <source>
        <dbReference type="PROSITE" id="PS50110"/>
    </source>
</evidence>
<dbReference type="GO" id="GO:0000156">
    <property type="term" value="F:phosphorelay response regulator activity"/>
    <property type="evidence" value="ECO:0007669"/>
    <property type="project" value="TreeGrafter"/>
</dbReference>
<dbReference type="InterPro" id="IPR036388">
    <property type="entry name" value="WH-like_DNA-bd_sf"/>
</dbReference>
<evidence type="ECO:0000259" key="9">
    <source>
        <dbReference type="PROSITE" id="PS51755"/>
    </source>
</evidence>
<dbReference type="CDD" id="cd00383">
    <property type="entry name" value="trans_reg_C"/>
    <property type="match status" value="1"/>
</dbReference>
<evidence type="ECO:0000256" key="7">
    <source>
        <dbReference type="PROSITE-ProRule" id="PRU01091"/>
    </source>
</evidence>
<dbReference type="InterPro" id="IPR011006">
    <property type="entry name" value="CheY-like_superfamily"/>
</dbReference>
<dbReference type="GO" id="GO:0005829">
    <property type="term" value="C:cytosol"/>
    <property type="evidence" value="ECO:0007669"/>
    <property type="project" value="TreeGrafter"/>
</dbReference>
<dbReference type="InterPro" id="IPR039420">
    <property type="entry name" value="WalR-like"/>
</dbReference>
<dbReference type="SMART" id="SM00448">
    <property type="entry name" value="REC"/>
    <property type="match status" value="1"/>
</dbReference>
<keyword evidence="1 6" id="KW-0597">Phosphoprotein</keyword>
<keyword evidence="4 7" id="KW-0238">DNA-binding</keyword>
<dbReference type="Proteomes" id="UP000236743">
    <property type="component" value="Unassembled WGS sequence"/>
</dbReference>
<evidence type="ECO:0000256" key="2">
    <source>
        <dbReference type="ARBA" id="ARBA00023012"/>
    </source>
</evidence>
<accession>A0A1H6BA70</accession>
<feature type="domain" description="OmpR/PhoB-type" evidence="9">
    <location>
        <begin position="149"/>
        <end position="244"/>
    </location>
</feature>
<dbReference type="PROSITE" id="PS51755">
    <property type="entry name" value="OMPR_PHOB"/>
    <property type="match status" value="1"/>
</dbReference>
<dbReference type="Pfam" id="PF00486">
    <property type="entry name" value="Trans_reg_C"/>
    <property type="match status" value="1"/>
</dbReference>
<dbReference type="Gene3D" id="6.10.250.690">
    <property type="match status" value="1"/>
</dbReference>
<dbReference type="PANTHER" id="PTHR48111">
    <property type="entry name" value="REGULATOR OF RPOS"/>
    <property type="match status" value="1"/>
</dbReference>
<dbReference type="SMART" id="SM00862">
    <property type="entry name" value="Trans_reg_C"/>
    <property type="match status" value="1"/>
</dbReference>
<dbReference type="Gene3D" id="3.40.50.2300">
    <property type="match status" value="1"/>
</dbReference>
<evidence type="ECO:0000313" key="10">
    <source>
        <dbReference type="EMBL" id="SEG57761.1"/>
    </source>
</evidence>
<dbReference type="InterPro" id="IPR001789">
    <property type="entry name" value="Sig_transdc_resp-reg_receiver"/>
</dbReference>
<proteinExistence type="predicted"/>
<dbReference type="PANTHER" id="PTHR48111:SF4">
    <property type="entry name" value="DNA-BINDING DUAL TRANSCRIPTIONAL REGULATOR OMPR"/>
    <property type="match status" value="1"/>
</dbReference>
<dbReference type="GO" id="GO:0006355">
    <property type="term" value="P:regulation of DNA-templated transcription"/>
    <property type="evidence" value="ECO:0007669"/>
    <property type="project" value="InterPro"/>
</dbReference>
<dbReference type="PROSITE" id="PS50110">
    <property type="entry name" value="RESPONSE_REGULATORY"/>
    <property type="match status" value="1"/>
</dbReference>
<gene>
    <name evidence="10" type="ORF">SAMN04488115_10752</name>
</gene>
<name>A0A1H6BA70_9HYPH</name>
<sequence length="247" mass="27722">MVAADMTARPARKPLPDEAPHILVVDDDRRLRDLLARFLGDNGYRVTKAANAAEADTRLAHLVFDAIVLDIMMPGENGFDFARRFRIDSTTPILMLTARADGKDRINGLELGVDDYLAKPFEPRELLLRLGNILKRTIVVDAGQSGTRPDFVRFGPFLYGLSRGELRKGEEAIRLTEREREILTALAERAGEVVPREELAAQGSAANDRTVDVQMNRLRRKIERDPADPLYLQTVRGVGYRLVTDRT</sequence>
<evidence type="ECO:0000313" key="11">
    <source>
        <dbReference type="Proteomes" id="UP000236743"/>
    </source>
</evidence>
<dbReference type="Gene3D" id="1.10.10.10">
    <property type="entry name" value="Winged helix-like DNA-binding domain superfamily/Winged helix DNA-binding domain"/>
    <property type="match status" value="1"/>
</dbReference>
<evidence type="ECO:0000256" key="1">
    <source>
        <dbReference type="ARBA" id="ARBA00022553"/>
    </source>
</evidence>
<reference evidence="10 11" key="1">
    <citation type="submission" date="2016-10" db="EMBL/GenBank/DDBJ databases">
        <authorList>
            <person name="de Groot N.N."/>
        </authorList>
    </citation>
    <scope>NUCLEOTIDE SEQUENCE [LARGE SCALE GENOMIC DNA]</scope>
    <source>
        <strain evidence="10 11">DSM 26656</strain>
    </source>
</reference>
<dbReference type="GO" id="GO:0032993">
    <property type="term" value="C:protein-DNA complex"/>
    <property type="evidence" value="ECO:0007669"/>
    <property type="project" value="TreeGrafter"/>
</dbReference>
<dbReference type="InterPro" id="IPR001867">
    <property type="entry name" value="OmpR/PhoB-type_DNA-bd"/>
</dbReference>